<dbReference type="AlphaFoldDB" id="A0A8H6MHC4"/>
<comment type="caution">
    <text evidence="3">The sequence shown here is derived from an EMBL/GenBank/DDBJ whole genome shotgun (WGS) entry which is preliminary data.</text>
</comment>
<dbReference type="Proteomes" id="UP000652219">
    <property type="component" value="Unassembled WGS sequence"/>
</dbReference>
<feature type="region of interest" description="Disordered" evidence="1">
    <location>
        <begin position="89"/>
        <end position="138"/>
    </location>
</feature>
<protein>
    <submittedName>
        <fullName evidence="3">Uncharacterized protein</fullName>
    </submittedName>
</protein>
<evidence type="ECO:0000256" key="2">
    <source>
        <dbReference type="SAM" id="Phobius"/>
    </source>
</evidence>
<sequence>MDGYMHGIFNDGGHSHIGPPTPEARSDDHHDGGVGENHPHGYFNVAVSEAEDADRSDLVLDLVRILDASELNLERISLDSTINGVSSIDQHSVQRSAHSATTEPRATQAPGVAQAEESQPLSGKPPSHAEGSLASSSNNTKRSYWKTWWLEVMSSFLALSCLIAMITILAIHQGQPLPNWPKLISINSLISIFTAVFKASLIMPIAEGLGAFVAILALAVDPFSQAMIQHRPCDRELDSSIPQVARTNIYEGSFGRFHVYDSEAALNEGMVGAIYQGLVDLQETSALIDFKCATGNCTFGQRNGQRNDASMFSHYLAPAILLNVFGNAVRAFGVHCSLHPCVKTYYAEVTNGTYTETEYNAPGERLRKCSVNYDYDRKQTGFALVTNSTIIDGKEHPCEESRHEGPETVKFYEEGGLWGPATSPTRVQPKYYPRERVWAVDMTSWLGITAVLQSTLAGSLVHTGALEQRLDAVTGPFWLRRIFARGQGNLSTADDVVRGVAHSMTASIRNMPFGSRPEGWDDVPAYLKHASGKALTTDTCINVAWGWLAYLLSLLLLQWIFSALVLLKGWKVGKAGEERMVWKSSPIPLLFHGLDEDLREKNGDLVSLREMDGVSGKLKVQLAPAGGQKRKGWRLCES</sequence>
<proteinExistence type="predicted"/>
<evidence type="ECO:0000313" key="4">
    <source>
        <dbReference type="Proteomes" id="UP000652219"/>
    </source>
</evidence>
<gene>
    <name evidence="3" type="ORF">CSOJ01_15628</name>
</gene>
<dbReference type="PANTHER" id="PTHR35394">
    <property type="entry name" value="DUF3176 DOMAIN-CONTAINING PROTEIN"/>
    <property type="match status" value="1"/>
</dbReference>
<evidence type="ECO:0000256" key="1">
    <source>
        <dbReference type="SAM" id="MobiDB-lite"/>
    </source>
</evidence>
<evidence type="ECO:0000313" key="3">
    <source>
        <dbReference type="EMBL" id="KAF6785203.1"/>
    </source>
</evidence>
<feature type="region of interest" description="Disordered" evidence="1">
    <location>
        <begin position="9"/>
        <end position="39"/>
    </location>
</feature>
<keyword evidence="2" id="KW-1133">Transmembrane helix</keyword>
<dbReference type="Pfam" id="PF11374">
    <property type="entry name" value="DUF3176"/>
    <property type="match status" value="1"/>
</dbReference>
<dbReference type="PANTHER" id="PTHR35394:SF5">
    <property type="entry name" value="DUF3176 DOMAIN-CONTAINING PROTEIN"/>
    <property type="match status" value="1"/>
</dbReference>
<feature type="transmembrane region" description="Helical" evidence="2">
    <location>
        <begin position="544"/>
        <end position="567"/>
    </location>
</feature>
<dbReference type="InterPro" id="IPR021514">
    <property type="entry name" value="DUF3176"/>
</dbReference>
<feature type="compositionally biased region" description="Basic and acidic residues" evidence="1">
    <location>
        <begin position="24"/>
        <end position="39"/>
    </location>
</feature>
<feature type="transmembrane region" description="Helical" evidence="2">
    <location>
        <begin position="209"/>
        <end position="228"/>
    </location>
</feature>
<keyword evidence="4" id="KW-1185">Reference proteome</keyword>
<organism evidence="3 4">
    <name type="scientific">Colletotrichum sojae</name>
    <dbReference type="NCBI Taxonomy" id="2175907"/>
    <lineage>
        <taxon>Eukaryota</taxon>
        <taxon>Fungi</taxon>
        <taxon>Dikarya</taxon>
        <taxon>Ascomycota</taxon>
        <taxon>Pezizomycotina</taxon>
        <taxon>Sordariomycetes</taxon>
        <taxon>Hypocreomycetidae</taxon>
        <taxon>Glomerellales</taxon>
        <taxon>Glomerellaceae</taxon>
        <taxon>Colletotrichum</taxon>
        <taxon>Colletotrichum orchidearum species complex</taxon>
    </lineage>
</organism>
<keyword evidence="2" id="KW-0472">Membrane</keyword>
<accession>A0A8H6MHC4</accession>
<reference evidence="3 4" key="1">
    <citation type="journal article" date="2020" name="Phytopathology">
        <title>Genome Sequence Resources of Colletotrichum truncatum, C. plurivorum, C. musicola, and C. sojae: Four Species Pathogenic to Soybean (Glycine max).</title>
        <authorList>
            <person name="Rogerio F."/>
            <person name="Boufleur T.R."/>
            <person name="Ciampi-Guillardi M."/>
            <person name="Sukno S.A."/>
            <person name="Thon M.R."/>
            <person name="Massola Junior N.S."/>
            <person name="Baroncelli R."/>
        </authorList>
    </citation>
    <scope>NUCLEOTIDE SEQUENCE [LARGE SCALE GENOMIC DNA]</scope>
    <source>
        <strain evidence="3 4">LFN0009</strain>
    </source>
</reference>
<dbReference type="EMBL" id="WIGN01000699">
    <property type="protein sequence ID" value="KAF6785203.1"/>
    <property type="molecule type" value="Genomic_DNA"/>
</dbReference>
<feature type="transmembrane region" description="Helical" evidence="2">
    <location>
        <begin position="148"/>
        <end position="171"/>
    </location>
</feature>
<keyword evidence="2" id="KW-0812">Transmembrane</keyword>
<feature type="compositionally biased region" description="Polar residues" evidence="1">
    <location>
        <begin position="89"/>
        <end position="105"/>
    </location>
</feature>
<name>A0A8H6MHC4_9PEZI</name>